<dbReference type="CDD" id="cd05117">
    <property type="entry name" value="STKc_CAMK"/>
    <property type="match status" value="1"/>
</dbReference>
<evidence type="ECO:0000256" key="3">
    <source>
        <dbReference type="PROSITE-ProRule" id="PRU10141"/>
    </source>
</evidence>
<dbReference type="SUPFAM" id="SSF56112">
    <property type="entry name" value="Protein kinase-like (PK-like)"/>
    <property type="match status" value="1"/>
</dbReference>
<feature type="compositionally biased region" description="Basic and acidic residues" evidence="5">
    <location>
        <begin position="384"/>
        <end position="399"/>
    </location>
</feature>
<keyword evidence="4" id="KW-0723">Serine/threonine-protein kinase</keyword>
<organism evidence="7 8">
    <name type="scientific">Fragilariopsis cylindrus CCMP1102</name>
    <dbReference type="NCBI Taxonomy" id="635003"/>
    <lineage>
        <taxon>Eukaryota</taxon>
        <taxon>Sar</taxon>
        <taxon>Stramenopiles</taxon>
        <taxon>Ochrophyta</taxon>
        <taxon>Bacillariophyta</taxon>
        <taxon>Bacillariophyceae</taxon>
        <taxon>Bacillariophycidae</taxon>
        <taxon>Bacillariales</taxon>
        <taxon>Bacillariaceae</taxon>
        <taxon>Fragilariopsis</taxon>
    </lineage>
</organism>
<evidence type="ECO:0000256" key="1">
    <source>
        <dbReference type="ARBA" id="ARBA00022741"/>
    </source>
</evidence>
<accession>A0A1E7FNM2</accession>
<feature type="region of interest" description="Disordered" evidence="5">
    <location>
        <begin position="376"/>
        <end position="399"/>
    </location>
</feature>
<dbReference type="GO" id="GO:0004674">
    <property type="term" value="F:protein serine/threonine kinase activity"/>
    <property type="evidence" value="ECO:0007669"/>
    <property type="project" value="UniProtKB-KW"/>
</dbReference>
<evidence type="ECO:0000313" key="8">
    <source>
        <dbReference type="Proteomes" id="UP000095751"/>
    </source>
</evidence>
<feature type="region of interest" description="Disordered" evidence="5">
    <location>
        <begin position="1"/>
        <end position="22"/>
    </location>
</feature>
<dbReference type="Proteomes" id="UP000095751">
    <property type="component" value="Unassembled WGS sequence"/>
</dbReference>
<feature type="domain" description="Protein kinase" evidence="6">
    <location>
        <begin position="83"/>
        <end position="341"/>
    </location>
</feature>
<feature type="binding site" evidence="3">
    <location>
        <position position="112"/>
    </location>
    <ligand>
        <name>ATP</name>
        <dbReference type="ChEBI" id="CHEBI:30616"/>
    </ligand>
</feature>
<dbReference type="PROSITE" id="PS00108">
    <property type="entry name" value="PROTEIN_KINASE_ST"/>
    <property type="match status" value="1"/>
</dbReference>
<dbReference type="KEGG" id="fcy:FRACYDRAFT_268085"/>
<dbReference type="OrthoDB" id="40902at2759"/>
<reference evidence="7 8" key="1">
    <citation type="submission" date="2016-09" db="EMBL/GenBank/DDBJ databases">
        <title>Extensive genetic diversity and differential bi-allelic expression allows diatom success in the polar Southern Ocean.</title>
        <authorList>
            <consortium name="DOE Joint Genome Institute"/>
            <person name="Mock T."/>
            <person name="Otillar R.P."/>
            <person name="Strauss J."/>
            <person name="Dupont C."/>
            <person name="Frickenhaus S."/>
            <person name="Maumus F."/>
            <person name="Mcmullan M."/>
            <person name="Sanges R."/>
            <person name="Schmutz J."/>
            <person name="Toseland A."/>
            <person name="Valas R."/>
            <person name="Veluchamy A."/>
            <person name="Ward B.J."/>
            <person name="Allen A."/>
            <person name="Barry K."/>
            <person name="Falciatore A."/>
            <person name="Ferrante M."/>
            <person name="Fortunato A.E."/>
            <person name="Gloeckner G."/>
            <person name="Gruber A."/>
            <person name="Hipkin R."/>
            <person name="Janech M."/>
            <person name="Kroth P."/>
            <person name="Leese F."/>
            <person name="Lindquist E."/>
            <person name="Lyon B.R."/>
            <person name="Martin J."/>
            <person name="Mayer C."/>
            <person name="Parker M."/>
            <person name="Quesneville H."/>
            <person name="Raymond J."/>
            <person name="Uhlig C."/>
            <person name="Valentin K.U."/>
            <person name="Worden A.Z."/>
            <person name="Armbrust E.V."/>
            <person name="Bowler C."/>
            <person name="Green B."/>
            <person name="Moulton V."/>
            <person name="Van Oosterhout C."/>
            <person name="Grigoriev I."/>
        </authorList>
    </citation>
    <scope>NUCLEOTIDE SEQUENCE [LARGE SCALE GENOMIC DNA]</scope>
    <source>
        <strain evidence="7 8">CCMP1102</strain>
    </source>
</reference>
<proteinExistence type="inferred from homology"/>
<dbReference type="InterPro" id="IPR008271">
    <property type="entry name" value="Ser/Thr_kinase_AS"/>
</dbReference>
<dbReference type="AlphaFoldDB" id="A0A1E7FNM2"/>
<sequence>MAMGSNQSPVTQSPVVPPKRETSIHEEDYEHEFFQSIMRQKLKPVSDDLINKLNESLHLNGSISELSHSVNDSARGYDFDEVYDKKEVLGEGGFAIVYRCVHKERRYSYAVKDVLNASYEVSGENIKVEIASLKKLRDGPYIVRLLDVFTTPERTYLVMEEMKGGDLLARLVEKEVFSENESRRISRRLIEAIFYCHKKHIAHRDIKLENILLSDPMDDTKIKLADFGCAHPFTPGTKCLRTLCGSPQYAAPELFMHVGGYDEKCDLWSAGIVIFVLLGGYAPFEGPPEDLPRIICEGYVDFPSVYWENISNEPKNLIKSLLVVNPDDRATTEDAIDSEWLRRRDKESVMKYSSMNLDGSYSNTFDAWVRLQNESNHSGISDTTDQKDDSNGSFHEEDL</sequence>
<protein>
    <submittedName>
        <fullName evidence="7">Pkinase-domain-containing protein</fullName>
    </submittedName>
</protein>
<keyword evidence="7" id="KW-0808">Transferase</keyword>
<dbReference type="InterPro" id="IPR017441">
    <property type="entry name" value="Protein_kinase_ATP_BS"/>
</dbReference>
<dbReference type="SMART" id="SM00220">
    <property type="entry name" value="S_TKc"/>
    <property type="match status" value="1"/>
</dbReference>
<name>A0A1E7FNM2_9STRA</name>
<dbReference type="PROSITE" id="PS50011">
    <property type="entry name" value="PROTEIN_KINASE_DOM"/>
    <property type="match status" value="1"/>
</dbReference>
<evidence type="ECO:0000256" key="4">
    <source>
        <dbReference type="RuleBase" id="RU000304"/>
    </source>
</evidence>
<dbReference type="InParanoid" id="A0A1E7FNM2"/>
<keyword evidence="1 3" id="KW-0547">Nucleotide-binding</keyword>
<keyword evidence="8" id="KW-1185">Reference proteome</keyword>
<evidence type="ECO:0000256" key="5">
    <source>
        <dbReference type="SAM" id="MobiDB-lite"/>
    </source>
</evidence>
<gene>
    <name evidence="7" type="ORF">FRACYDRAFT_268085</name>
</gene>
<dbReference type="PROSITE" id="PS00107">
    <property type="entry name" value="PROTEIN_KINASE_ATP"/>
    <property type="match status" value="1"/>
</dbReference>
<evidence type="ECO:0000313" key="7">
    <source>
        <dbReference type="EMBL" id="OEU19769.1"/>
    </source>
</evidence>
<dbReference type="InterPro" id="IPR011009">
    <property type="entry name" value="Kinase-like_dom_sf"/>
</dbReference>
<dbReference type="FunFam" id="1.10.510.10:FF:000571">
    <property type="entry name" value="Maternal embryonic leucine zipper kinase"/>
    <property type="match status" value="1"/>
</dbReference>
<keyword evidence="2 3" id="KW-0067">ATP-binding</keyword>
<comment type="similarity">
    <text evidence="4">Belongs to the protein kinase superfamily.</text>
</comment>
<dbReference type="InterPro" id="IPR000719">
    <property type="entry name" value="Prot_kinase_dom"/>
</dbReference>
<evidence type="ECO:0000256" key="2">
    <source>
        <dbReference type="ARBA" id="ARBA00022840"/>
    </source>
</evidence>
<evidence type="ECO:0000259" key="6">
    <source>
        <dbReference type="PROSITE" id="PS50011"/>
    </source>
</evidence>
<dbReference type="PANTHER" id="PTHR24347">
    <property type="entry name" value="SERINE/THREONINE-PROTEIN KINASE"/>
    <property type="match status" value="1"/>
</dbReference>
<dbReference type="Gene3D" id="1.10.510.10">
    <property type="entry name" value="Transferase(Phosphotransferase) domain 1"/>
    <property type="match status" value="1"/>
</dbReference>
<dbReference type="Pfam" id="PF00069">
    <property type="entry name" value="Pkinase"/>
    <property type="match status" value="1"/>
</dbReference>
<dbReference type="EMBL" id="KV784355">
    <property type="protein sequence ID" value="OEU19769.1"/>
    <property type="molecule type" value="Genomic_DNA"/>
</dbReference>
<dbReference type="GO" id="GO:0005524">
    <property type="term" value="F:ATP binding"/>
    <property type="evidence" value="ECO:0007669"/>
    <property type="project" value="UniProtKB-UniRule"/>
</dbReference>
<keyword evidence="7" id="KW-0418">Kinase</keyword>